<evidence type="ECO:0000313" key="3">
    <source>
        <dbReference type="Proteomes" id="UP000294835"/>
    </source>
</evidence>
<proteinExistence type="predicted"/>
<sequence length="233" mass="24783">MSGLGRVALRAAGAVLHFPIWIARAAWRVIVPLFLAALLVFNVALFTVNGFYAAASSALSAAGIATPAVREATRKAARQKAQRRIVRTTSRNVTRRVQRGAARSIASAAGEAIPFVGAGVVAGALVLEVNDACATARDMAGLEAALGAGDDPEAARRAAEDAFDCTAMIREELPGYEDIPTREDLWEKARAAPGQAYEQARNAGIALSDIDWSGWVRRWFLDDAPPVMDAPRD</sequence>
<evidence type="ECO:0000256" key="1">
    <source>
        <dbReference type="SAM" id="Phobius"/>
    </source>
</evidence>
<feature type="transmembrane region" description="Helical" evidence="1">
    <location>
        <begin position="25"/>
        <end position="45"/>
    </location>
</feature>
<organism evidence="2 3">
    <name type="scientific">Rhodovulum marinum</name>
    <dbReference type="NCBI Taxonomy" id="320662"/>
    <lineage>
        <taxon>Bacteria</taxon>
        <taxon>Pseudomonadati</taxon>
        <taxon>Pseudomonadota</taxon>
        <taxon>Alphaproteobacteria</taxon>
        <taxon>Rhodobacterales</taxon>
        <taxon>Paracoccaceae</taxon>
        <taxon>Rhodovulum</taxon>
    </lineage>
</organism>
<dbReference type="OrthoDB" id="7874911at2"/>
<reference evidence="2 3" key="1">
    <citation type="submission" date="2019-03" db="EMBL/GenBank/DDBJ databases">
        <title>Genomic Encyclopedia of Type Strains, Phase IV (KMG-IV): sequencing the most valuable type-strain genomes for metagenomic binning, comparative biology and taxonomic classification.</title>
        <authorList>
            <person name="Goeker M."/>
        </authorList>
    </citation>
    <scope>NUCLEOTIDE SEQUENCE [LARGE SCALE GENOMIC DNA]</scope>
    <source>
        <strain evidence="2 3">DSM 18063</strain>
    </source>
</reference>
<dbReference type="RefSeq" id="WP_132462618.1">
    <property type="nucleotide sequence ID" value="NZ_SLXP01000007.1"/>
</dbReference>
<dbReference type="Proteomes" id="UP000294835">
    <property type="component" value="Unassembled WGS sequence"/>
</dbReference>
<name>A0A4R2PWL7_9RHOB</name>
<keyword evidence="1" id="KW-1133">Transmembrane helix</keyword>
<dbReference type="EMBL" id="SLXP01000007">
    <property type="protein sequence ID" value="TCP40542.1"/>
    <property type="molecule type" value="Genomic_DNA"/>
</dbReference>
<gene>
    <name evidence="2" type="ORF">EV662_107153</name>
</gene>
<keyword evidence="1" id="KW-0812">Transmembrane</keyword>
<dbReference type="AlphaFoldDB" id="A0A4R2PWL7"/>
<keyword evidence="1" id="KW-0472">Membrane</keyword>
<accession>A0A4R2PWL7</accession>
<protein>
    <submittedName>
        <fullName evidence="2">Uncharacterized protein</fullName>
    </submittedName>
</protein>
<comment type="caution">
    <text evidence="2">The sequence shown here is derived from an EMBL/GenBank/DDBJ whole genome shotgun (WGS) entry which is preliminary data.</text>
</comment>
<evidence type="ECO:0000313" key="2">
    <source>
        <dbReference type="EMBL" id="TCP40542.1"/>
    </source>
</evidence>
<keyword evidence="3" id="KW-1185">Reference proteome</keyword>